<evidence type="ECO:0000256" key="4">
    <source>
        <dbReference type="ARBA" id="ARBA00022692"/>
    </source>
</evidence>
<keyword evidence="7" id="KW-0560">Oxidoreductase</keyword>
<dbReference type="PANTHER" id="PTHR47947:SF26">
    <property type="entry name" value="CYTOCHROME P450"/>
    <property type="match status" value="1"/>
</dbReference>
<dbReference type="STRING" id="35608.A0A2U1PMA0"/>
<dbReference type="GO" id="GO:0005506">
    <property type="term" value="F:iron ion binding"/>
    <property type="evidence" value="ECO:0007669"/>
    <property type="project" value="InterPro"/>
</dbReference>
<sequence length="431" mass="48565">MATELMSNNYANVALAPHGPYWREIRKIVVLELVSHRRLQMLAHIRVSEVNSSIYGLYNDWISNKGSSETVKVDMKECSNKRSGDTVPEAAGSWPIIGHLHLLAGSQVPHKVLGSMADKLGPIFTFKLGAHRVLVVNNVELAKECLTTNDRVFASRPKSMATELMSNNYANVALAPHGPYWREIRKIVVLELVSHRRLQMLAHIRVSEVNSSIYGLYNAWINNKGSSETVKVDMKEWLNNLILNIVMRMIFGNQFSVSKQINKHQFKEAIRRYSELLAAFVPSDAIPGLRLLDLDGYEKKMKKTAKDMDIVIDLLLEEHKKKMDSKSQVVDSNDQVFITALLFRAKEQLKEGFHGFSTNEIVKATCLAIFAAATDTTTFILASILHGFELQNMSNDHTDMTESPGLTNHKATPLEFLVAPRLLPHLYRESA</sequence>
<name>A0A2U1PMA0_ARTAN</name>
<keyword evidence="9" id="KW-0503">Monooxygenase</keyword>
<evidence type="ECO:0000256" key="6">
    <source>
        <dbReference type="ARBA" id="ARBA00022989"/>
    </source>
</evidence>
<keyword evidence="8" id="KW-0408">Iron</keyword>
<accession>A0A2U1PMA0</accession>
<keyword evidence="3" id="KW-0349">Heme</keyword>
<evidence type="ECO:0000256" key="10">
    <source>
        <dbReference type="ARBA" id="ARBA00023136"/>
    </source>
</evidence>
<proteinExistence type="predicted"/>
<dbReference type="GO" id="GO:0020037">
    <property type="term" value="F:heme binding"/>
    <property type="evidence" value="ECO:0007669"/>
    <property type="project" value="InterPro"/>
</dbReference>
<comment type="cofactor">
    <cofactor evidence="1">
        <name>heme</name>
        <dbReference type="ChEBI" id="CHEBI:30413"/>
    </cofactor>
</comment>
<dbReference type="PANTHER" id="PTHR47947">
    <property type="entry name" value="CYTOCHROME P450 82C3-RELATED"/>
    <property type="match status" value="1"/>
</dbReference>
<dbReference type="InterPro" id="IPR036396">
    <property type="entry name" value="Cyt_P450_sf"/>
</dbReference>
<dbReference type="GO" id="GO:0004497">
    <property type="term" value="F:monooxygenase activity"/>
    <property type="evidence" value="ECO:0007669"/>
    <property type="project" value="UniProtKB-KW"/>
</dbReference>
<evidence type="ECO:0000256" key="3">
    <source>
        <dbReference type="ARBA" id="ARBA00022617"/>
    </source>
</evidence>
<comment type="caution">
    <text evidence="11">The sequence shown here is derived from an EMBL/GenBank/DDBJ whole genome shotgun (WGS) entry which is preliminary data.</text>
</comment>
<dbReference type="GO" id="GO:0016705">
    <property type="term" value="F:oxidoreductase activity, acting on paired donors, with incorporation or reduction of molecular oxygen"/>
    <property type="evidence" value="ECO:0007669"/>
    <property type="project" value="InterPro"/>
</dbReference>
<gene>
    <name evidence="11" type="ORF">CTI12_AA119140</name>
</gene>
<keyword evidence="10" id="KW-0472">Membrane</keyword>
<keyword evidence="5" id="KW-0479">Metal-binding</keyword>
<dbReference type="GO" id="GO:0016020">
    <property type="term" value="C:membrane"/>
    <property type="evidence" value="ECO:0007669"/>
    <property type="project" value="UniProtKB-SubCell"/>
</dbReference>
<dbReference type="Gene3D" id="1.20.930.50">
    <property type="match status" value="1"/>
</dbReference>
<evidence type="ECO:0000256" key="1">
    <source>
        <dbReference type="ARBA" id="ARBA00001971"/>
    </source>
</evidence>
<dbReference type="Proteomes" id="UP000245207">
    <property type="component" value="Unassembled WGS sequence"/>
</dbReference>
<dbReference type="InterPro" id="IPR001128">
    <property type="entry name" value="Cyt_P450"/>
</dbReference>
<evidence type="ECO:0000256" key="5">
    <source>
        <dbReference type="ARBA" id="ARBA00022723"/>
    </source>
</evidence>
<dbReference type="PRINTS" id="PR00463">
    <property type="entry name" value="EP450I"/>
</dbReference>
<dbReference type="OrthoDB" id="2789670at2759"/>
<dbReference type="EMBL" id="PKPP01000974">
    <property type="protein sequence ID" value="PWA86852.1"/>
    <property type="molecule type" value="Genomic_DNA"/>
</dbReference>
<evidence type="ECO:0000256" key="9">
    <source>
        <dbReference type="ARBA" id="ARBA00023033"/>
    </source>
</evidence>
<dbReference type="InterPro" id="IPR002401">
    <property type="entry name" value="Cyt_P450_E_grp-I"/>
</dbReference>
<reference evidence="11 12" key="1">
    <citation type="journal article" date="2018" name="Mol. Plant">
        <title>The genome of Artemisia annua provides insight into the evolution of Asteraceae family and artemisinin biosynthesis.</title>
        <authorList>
            <person name="Shen Q."/>
            <person name="Zhang L."/>
            <person name="Liao Z."/>
            <person name="Wang S."/>
            <person name="Yan T."/>
            <person name="Shi P."/>
            <person name="Liu M."/>
            <person name="Fu X."/>
            <person name="Pan Q."/>
            <person name="Wang Y."/>
            <person name="Lv Z."/>
            <person name="Lu X."/>
            <person name="Zhang F."/>
            <person name="Jiang W."/>
            <person name="Ma Y."/>
            <person name="Chen M."/>
            <person name="Hao X."/>
            <person name="Li L."/>
            <person name="Tang Y."/>
            <person name="Lv G."/>
            <person name="Zhou Y."/>
            <person name="Sun X."/>
            <person name="Brodelius P.E."/>
            <person name="Rose J.K.C."/>
            <person name="Tang K."/>
        </authorList>
    </citation>
    <scope>NUCLEOTIDE SEQUENCE [LARGE SCALE GENOMIC DNA]</scope>
    <source>
        <strain evidence="12">cv. Huhao1</strain>
        <tissue evidence="11">Leaf</tissue>
    </source>
</reference>
<dbReference type="Gene3D" id="1.10.630.10">
    <property type="entry name" value="Cytochrome P450"/>
    <property type="match status" value="1"/>
</dbReference>
<evidence type="ECO:0000256" key="8">
    <source>
        <dbReference type="ARBA" id="ARBA00023004"/>
    </source>
</evidence>
<evidence type="ECO:0000256" key="7">
    <source>
        <dbReference type="ARBA" id="ARBA00023002"/>
    </source>
</evidence>
<dbReference type="AlphaFoldDB" id="A0A2U1PMA0"/>
<keyword evidence="12" id="KW-1185">Reference proteome</keyword>
<protein>
    <submittedName>
        <fullName evidence="11">Cytochrome P450</fullName>
    </submittedName>
</protein>
<organism evidence="11 12">
    <name type="scientific">Artemisia annua</name>
    <name type="common">Sweet wormwood</name>
    <dbReference type="NCBI Taxonomy" id="35608"/>
    <lineage>
        <taxon>Eukaryota</taxon>
        <taxon>Viridiplantae</taxon>
        <taxon>Streptophyta</taxon>
        <taxon>Embryophyta</taxon>
        <taxon>Tracheophyta</taxon>
        <taxon>Spermatophyta</taxon>
        <taxon>Magnoliopsida</taxon>
        <taxon>eudicotyledons</taxon>
        <taxon>Gunneridae</taxon>
        <taxon>Pentapetalae</taxon>
        <taxon>asterids</taxon>
        <taxon>campanulids</taxon>
        <taxon>Asterales</taxon>
        <taxon>Asteraceae</taxon>
        <taxon>Asteroideae</taxon>
        <taxon>Anthemideae</taxon>
        <taxon>Artemisiinae</taxon>
        <taxon>Artemisia</taxon>
    </lineage>
</organism>
<dbReference type="SUPFAM" id="SSF48264">
    <property type="entry name" value="Cytochrome P450"/>
    <property type="match status" value="1"/>
</dbReference>
<evidence type="ECO:0000313" key="12">
    <source>
        <dbReference type="Proteomes" id="UP000245207"/>
    </source>
</evidence>
<keyword evidence="4" id="KW-0812">Transmembrane</keyword>
<evidence type="ECO:0000313" key="11">
    <source>
        <dbReference type="EMBL" id="PWA86852.1"/>
    </source>
</evidence>
<comment type="subcellular location">
    <subcellularLocation>
        <location evidence="2">Membrane</location>
    </subcellularLocation>
</comment>
<dbReference type="Pfam" id="PF00067">
    <property type="entry name" value="p450"/>
    <property type="match status" value="1"/>
</dbReference>
<keyword evidence="6" id="KW-1133">Transmembrane helix</keyword>
<evidence type="ECO:0000256" key="2">
    <source>
        <dbReference type="ARBA" id="ARBA00004370"/>
    </source>
</evidence>
<dbReference type="InterPro" id="IPR050651">
    <property type="entry name" value="Plant_Cytochrome_P450_Monoox"/>
</dbReference>